<protein>
    <recommendedName>
        <fullName evidence="3">DUF455 domain-containing protein</fullName>
    </recommendedName>
</protein>
<evidence type="ECO:0000313" key="1">
    <source>
        <dbReference type="EMBL" id="OZI39378.1"/>
    </source>
</evidence>
<evidence type="ECO:0008006" key="3">
    <source>
        <dbReference type="Google" id="ProtNLM"/>
    </source>
</evidence>
<dbReference type="InterPro" id="IPR007402">
    <property type="entry name" value="DUF455"/>
</dbReference>
<dbReference type="Pfam" id="PF04305">
    <property type="entry name" value="DUF455"/>
    <property type="match status" value="1"/>
</dbReference>
<sequence length="287" mass="30974">MTASGRWLPGIGGTFMNAATPQPTLRSQALAALCAAEWPDKLAAVAAIDDTLPAGAELALAEPAGLPGRPRAPEQVPPAQVRQRSVQTPAGRAALLHALAHIEFNAINLALDAIWRYAGLPDAFYRDWLGVAREEACHFDLLNRHLATLGHGYGDFPAHNGLWDMAERTRGDLLARLALVPRTLEARGLDASPPIRDKLARAGDAQGAAILEIILRDEIGHVAIGNRWYRHFCAERGLDPVSQYGVLARQYDAPRLRGPFNLEARRAAGFDEAELAELAAGMPERAS</sequence>
<dbReference type="SUPFAM" id="SSF47240">
    <property type="entry name" value="Ferritin-like"/>
    <property type="match status" value="1"/>
</dbReference>
<reference evidence="1 2" key="1">
    <citation type="submission" date="2017-05" db="EMBL/GenBank/DDBJ databases">
        <title>Complete and WGS of Bordetella genogroups.</title>
        <authorList>
            <person name="Spilker T."/>
            <person name="LiPuma J."/>
        </authorList>
    </citation>
    <scope>NUCLEOTIDE SEQUENCE [LARGE SCALE GENOMIC DNA]</scope>
    <source>
        <strain evidence="1 2">AU17610</strain>
    </source>
</reference>
<evidence type="ECO:0000313" key="2">
    <source>
        <dbReference type="Proteomes" id="UP000217005"/>
    </source>
</evidence>
<dbReference type="CDD" id="cd00657">
    <property type="entry name" value="Ferritin_like"/>
    <property type="match status" value="1"/>
</dbReference>
<comment type="caution">
    <text evidence="1">The sequence shown here is derived from an EMBL/GenBank/DDBJ whole genome shotgun (WGS) entry which is preliminary data.</text>
</comment>
<gene>
    <name evidence="1" type="ORF">CEG14_07615</name>
</gene>
<organism evidence="1 2">
    <name type="scientific">Bordetella genomosp. 1</name>
    <dbReference type="NCBI Taxonomy" id="1395607"/>
    <lineage>
        <taxon>Bacteria</taxon>
        <taxon>Pseudomonadati</taxon>
        <taxon>Pseudomonadota</taxon>
        <taxon>Betaproteobacteria</taxon>
        <taxon>Burkholderiales</taxon>
        <taxon>Alcaligenaceae</taxon>
        <taxon>Bordetella</taxon>
    </lineage>
</organism>
<dbReference type="EMBL" id="NEVL01000002">
    <property type="protein sequence ID" value="OZI39378.1"/>
    <property type="molecule type" value="Genomic_DNA"/>
</dbReference>
<name>A0A261SPQ2_9BORD</name>
<dbReference type="PANTHER" id="PTHR42782:SF4">
    <property type="entry name" value="DUF455 DOMAIN-CONTAINING PROTEIN"/>
    <property type="match status" value="1"/>
</dbReference>
<dbReference type="OrthoDB" id="9778629at2"/>
<dbReference type="InterPro" id="IPR009078">
    <property type="entry name" value="Ferritin-like_SF"/>
</dbReference>
<dbReference type="Proteomes" id="UP000217005">
    <property type="component" value="Unassembled WGS sequence"/>
</dbReference>
<proteinExistence type="predicted"/>
<dbReference type="InterPro" id="IPR011197">
    <property type="entry name" value="UCP012318"/>
</dbReference>
<dbReference type="AlphaFoldDB" id="A0A261SPQ2"/>
<dbReference type="PIRSF" id="PIRSF012318">
    <property type="entry name" value="UCP012318"/>
    <property type="match status" value="1"/>
</dbReference>
<accession>A0A261SPQ2</accession>
<dbReference type="PANTHER" id="PTHR42782">
    <property type="entry name" value="SI:CH73-314G15.3"/>
    <property type="match status" value="1"/>
</dbReference>